<comment type="caution">
    <text evidence="2">The sequence shown here is derived from an EMBL/GenBank/DDBJ whole genome shotgun (WGS) entry which is preliminary data.</text>
</comment>
<feature type="region of interest" description="Disordered" evidence="1">
    <location>
        <begin position="1"/>
        <end position="22"/>
    </location>
</feature>
<organism evidence="2">
    <name type="scientific">Tanacetum cinerariifolium</name>
    <name type="common">Dalmatian daisy</name>
    <name type="synonym">Chrysanthemum cinerariifolium</name>
    <dbReference type="NCBI Taxonomy" id="118510"/>
    <lineage>
        <taxon>Eukaryota</taxon>
        <taxon>Viridiplantae</taxon>
        <taxon>Streptophyta</taxon>
        <taxon>Embryophyta</taxon>
        <taxon>Tracheophyta</taxon>
        <taxon>Spermatophyta</taxon>
        <taxon>Magnoliopsida</taxon>
        <taxon>eudicotyledons</taxon>
        <taxon>Gunneridae</taxon>
        <taxon>Pentapetalae</taxon>
        <taxon>asterids</taxon>
        <taxon>campanulids</taxon>
        <taxon>Asterales</taxon>
        <taxon>Asteraceae</taxon>
        <taxon>Asteroideae</taxon>
        <taxon>Anthemideae</taxon>
        <taxon>Anthemidinae</taxon>
        <taxon>Tanacetum</taxon>
    </lineage>
</organism>
<gene>
    <name evidence="2" type="ORF">Tci_839749</name>
</gene>
<sequence>TSRTEPDKQDISSTSGNDTDALDTYIRLKSNKEPRAEVQLTAEHNVLANEQQHSVQSEPIYDTYLLEKVDSNITLDSINMSHMGGEIDQNAKNVKFHVLYLIHHLIT</sequence>
<name>A0A699QB29_TANCI</name>
<proteinExistence type="predicted"/>
<protein>
    <submittedName>
        <fullName evidence="2">Uncharacterized protein</fullName>
    </submittedName>
</protein>
<reference evidence="2" key="1">
    <citation type="journal article" date="2019" name="Sci. Rep.">
        <title>Draft genome of Tanacetum cinerariifolium, the natural source of mosquito coil.</title>
        <authorList>
            <person name="Yamashiro T."/>
            <person name="Shiraishi A."/>
            <person name="Satake H."/>
            <person name="Nakayama K."/>
        </authorList>
    </citation>
    <scope>NUCLEOTIDE SEQUENCE</scope>
</reference>
<feature type="compositionally biased region" description="Basic and acidic residues" evidence="1">
    <location>
        <begin position="1"/>
        <end position="10"/>
    </location>
</feature>
<dbReference type="AlphaFoldDB" id="A0A699QB29"/>
<evidence type="ECO:0000313" key="2">
    <source>
        <dbReference type="EMBL" id="GFC67779.1"/>
    </source>
</evidence>
<evidence type="ECO:0000256" key="1">
    <source>
        <dbReference type="SAM" id="MobiDB-lite"/>
    </source>
</evidence>
<feature type="non-terminal residue" evidence="2">
    <location>
        <position position="1"/>
    </location>
</feature>
<accession>A0A699QB29</accession>
<dbReference type="EMBL" id="BKCJ011017048">
    <property type="protein sequence ID" value="GFC67779.1"/>
    <property type="molecule type" value="Genomic_DNA"/>
</dbReference>